<reference evidence="1" key="1">
    <citation type="journal article" date="2014" name="Microbiology">
        <title>A 2,4-dichlorophenoxyacetic acid degradation plasmid pM7012 discloses distribution of an unclassified megaplasmid group across bacterial species.</title>
        <authorList>
            <person name="Sakai Y."/>
            <person name="Ogawa N."/>
            <person name="Shimomura Y."/>
            <person name="Fujii T."/>
        </authorList>
    </citation>
    <scope>NUCLEOTIDE SEQUENCE</scope>
    <source>
        <strain evidence="1">M701</strain>
    </source>
</reference>
<accession>V5YN14</accession>
<keyword evidence="1" id="KW-0614">Plasmid</keyword>
<name>V5YN14_9BURK</name>
<dbReference type="EMBL" id="AB853026">
    <property type="protein sequence ID" value="BAO18797.1"/>
    <property type="molecule type" value="Genomic_DNA"/>
</dbReference>
<organism evidence="1">
    <name type="scientific">Burkholderia sp. M701</name>
    <dbReference type="NCBI Taxonomy" id="326454"/>
    <lineage>
        <taxon>Bacteria</taxon>
        <taxon>Pseudomonadati</taxon>
        <taxon>Pseudomonadota</taxon>
        <taxon>Betaproteobacteria</taxon>
        <taxon>Burkholderiales</taxon>
        <taxon>Burkholderiaceae</taxon>
        <taxon>Burkholderia</taxon>
    </lineage>
</organism>
<dbReference type="RefSeq" id="WP_023842340.1">
    <property type="nucleotide sequence ID" value="NC_022995.1"/>
</dbReference>
<sequence length="101" mass="10827">MRTIGTISTHGETLAVNIGEYSGGRLAIQLDDSETGDPYLTISVNVPHAEIADGEILVKTWAENESLRGPLLASGLFVDTGKRVRSSFAEAEVWTLANPMP</sequence>
<geneLocation type="plasmid" evidence="1">
    <name>pM7012</name>
</geneLocation>
<reference evidence="1" key="2">
    <citation type="submission" date="2024-06" db="EMBL/GenBank/DDBJ databases">
        <authorList>
            <person name="Sakai Y."/>
            <person name="Fujii T."/>
        </authorList>
    </citation>
    <scope>NUCLEOTIDE SEQUENCE</scope>
    <source>
        <strain evidence="1">M701</strain>
        <plasmid evidence="1">pM7012</plasmid>
    </source>
</reference>
<dbReference type="AlphaFoldDB" id="V5YN14"/>
<proteinExistence type="predicted"/>
<evidence type="ECO:0000313" key="1">
    <source>
        <dbReference type="EMBL" id="BAO18797.1"/>
    </source>
</evidence>
<protein>
    <submittedName>
        <fullName evidence="1">Uncharacterized protein</fullName>
    </submittedName>
</protein>